<dbReference type="EMBL" id="MU853293">
    <property type="protein sequence ID" value="KAK4118014.1"/>
    <property type="molecule type" value="Genomic_DNA"/>
</dbReference>
<accession>A0AAN6YZ25</accession>
<dbReference type="GeneID" id="87826522"/>
<reference evidence="2" key="2">
    <citation type="submission" date="2023-05" db="EMBL/GenBank/DDBJ databases">
        <authorList>
            <consortium name="Lawrence Berkeley National Laboratory"/>
            <person name="Steindorff A."/>
            <person name="Hensen N."/>
            <person name="Bonometti L."/>
            <person name="Westerberg I."/>
            <person name="Brannstrom I.O."/>
            <person name="Guillou S."/>
            <person name="Cros-Aarteil S."/>
            <person name="Calhoun S."/>
            <person name="Haridas S."/>
            <person name="Kuo A."/>
            <person name="Mondo S."/>
            <person name="Pangilinan J."/>
            <person name="Riley R."/>
            <person name="Labutti K."/>
            <person name="Andreopoulos B."/>
            <person name="Lipzen A."/>
            <person name="Chen C."/>
            <person name="Yanf M."/>
            <person name="Daum C."/>
            <person name="Ng V."/>
            <person name="Clum A."/>
            <person name="Ohm R."/>
            <person name="Martin F."/>
            <person name="Silar P."/>
            <person name="Natvig D."/>
            <person name="Lalanne C."/>
            <person name="Gautier V."/>
            <person name="Ament-Velasquez S.L."/>
            <person name="Kruys A."/>
            <person name="Hutchinson M.I."/>
            <person name="Powell A.J."/>
            <person name="Barry K."/>
            <person name="Miller A.N."/>
            <person name="Grigoriev I.V."/>
            <person name="Debuchy R."/>
            <person name="Gladieux P."/>
            <person name="Thoren M.H."/>
            <person name="Johannesson H."/>
        </authorList>
    </citation>
    <scope>NUCLEOTIDE SEQUENCE</scope>
    <source>
        <strain evidence="2">CBS 731.68</strain>
    </source>
</reference>
<dbReference type="InterPro" id="IPR029058">
    <property type="entry name" value="AB_hydrolase_fold"/>
</dbReference>
<gene>
    <name evidence="2" type="ORF">N657DRAFT_584396</name>
</gene>
<keyword evidence="3" id="KW-1185">Reference proteome</keyword>
<reference evidence="2" key="1">
    <citation type="journal article" date="2023" name="Mol. Phylogenet. Evol.">
        <title>Genome-scale phylogeny and comparative genomics of the fungal order Sordariales.</title>
        <authorList>
            <person name="Hensen N."/>
            <person name="Bonometti L."/>
            <person name="Westerberg I."/>
            <person name="Brannstrom I.O."/>
            <person name="Guillou S."/>
            <person name="Cros-Aarteil S."/>
            <person name="Calhoun S."/>
            <person name="Haridas S."/>
            <person name="Kuo A."/>
            <person name="Mondo S."/>
            <person name="Pangilinan J."/>
            <person name="Riley R."/>
            <person name="LaButti K."/>
            <person name="Andreopoulos B."/>
            <person name="Lipzen A."/>
            <person name="Chen C."/>
            <person name="Yan M."/>
            <person name="Daum C."/>
            <person name="Ng V."/>
            <person name="Clum A."/>
            <person name="Steindorff A."/>
            <person name="Ohm R.A."/>
            <person name="Martin F."/>
            <person name="Silar P."/>
            <person name="Natvig D.O."/>
            <person name="Lalanne C."/>
            <person name="Gautier V."/>
            <person name="Ament-Velasquez S.L."/>
            <person name="Kruys A."/>
            <person name="Hutchinson M.I."/>
            <person name="Powell A.J."/>
            <person name="Barry K."/>
            <person name="Miller A.N."/>
            <person name="Grigoriev I.V."/>
            <person name="Debuchy R."/>
            <person name="Gladieux P."/>
            <person name="Hiltunen Thoren M."/>
            <person name="Johannesson H."/>
        </authorList>
    </citation>
    <scope>NUCLEOTIDE SEQUENCE</scope>
    <source>
        <strain evidence="2">CBS 731.68</strain>
    </source>
</reference>
<dbReference type="Gene3D" id="3.40.50.1820">
    <property type="entry name" value="alpha/beta hydrolase"/>
    <property type="match status" value="1"/>
</dbReference>
<dbReference type="SUPFAM" id="SSF53474">
    <property type="entry name" value="alpha/beta-Hydrolases"/>
    <property type="match status" value="1"/>
</dbReference>
<proteinExistence type="predicted"/>
<evidence type="ECO:0000313" key="2">
    <source>
        <dbReference type="EMBL" id="KAK4118014.1"/>
    </source>
</evidence>
<evidence type="ECO:0000259" key="1">
    <source>
        <dbReference type="Pfam" id="PF00135"/>
    </source>
</evidence>
<sequence>MRCQTRDNVSIVCACLFPDFELTNPPRSNRSAYGLTTYAYLFSGNFSNITPRYWLGGMHGSDIPLVFGTHYQFRDNSTELEWETSYAIEAFWISFAANPSAEPRNHLGQAWPKYTAASHQIVVFGNATGLGASYVASGDCKQVQWSMLAI</sequence>
<comment type="caution">
    <text evidence="2">The sequence shown here is derived from an EMBL/GenBank/DDBJ whole genome shotgun (WGS) entry which is preliminary data.</text>
</comment>
<dbReference type="RefSeq" id="XP_062641787.1">
    <property type="nucleotide sequence ID" value="XM_062789752.1"/>
</dbReference>
<name>A0AAN6YZ25_9PEZI</name>
<evidence type="ECO:0000313" key="3">
    <source>
        <dbReference type="Proteomes" id="UP001302602"/>
    </source>
</evidence>
<protein>
    <recommendedName>
        <fullName evidence="1">Carboxylesterase type B domain-containing protein</fullName>
    </recommendedName>
</protein>
<dbReference type="Proteomes" id="UP001302602">
    <property type="component" value="Unassembled WGS sequence"/>
</dbReference>
<dbReference type="InterPro" id="IPR002018">
    <property type="entry name" value="CarbesteraseB"/>
</dbReference>
<feature type="domain" description="Carboxylesterase type B" evidence="1">
    <location>
        <begin position="32"/>
        <end position="125"/>
    </location>
</feature>
<dbReference type="AlphaFoldDB" id="A0AAN6YZ25"/>
<organism evidence="2 3">
    <name type="scientific">Parathielavia appendiculata</name>
    <dbReference type="NCBI Taxonomy" id="2587402"/>
    <lineage>
        <taxon>Eukaryota</taxon>
        <taxon>Fungi</taxon>
        <taxon>Dikarya</taxon>
        <taxon>Ascomycota</taxon>
        <taxon>Pezizomycotina</taxon>
        <taxon>Sordariomycetes</taxon>
        <taxon>Sordariomycetidae</taxon>
        <taxon>Sordariales</taxon>
        <taxon>Chaetomiaceae</taxon>
        <taxon>Parathielavia</taxon>
    </lineage>
</organism>
<dbReference type="Pfam" id="PF00135">
    <property type="entry name" value="COesterase"/>
    <property type="match status" value="1"/>
</dbReference>